<gene>
    <name evidence="1" type="ORF">SAMN05421881_10322</name>
</gene>
<evidence type="ECO:0008006" key="3">
    <source>
        <dbReference type="Google" id="ProtNLM"/>
    </source>
</evidence>
<dbReference type="STRING" id="44576.SAMN05421881_10322"/>
<dbReference type="EMBL" id="FNOY01000032">
    <property type="protein sequence ID" value="SDY37328.1"/>
    <property type="molecule type" value="Genomic_DNA"/>
</dbReference>
<dbReference type="Proteomes" id="UP000198640">
    <property type="component" value="Unassembled WGS sequence"/>
</dbReference>
<protein>
    <recommendedName>
        <fullName evidence="3">CDP-Glycerol:Poly(Glycerophosphate) glycerophosphotransferase</fullName>
    </recommendedName>
</protein>
<dbReference type="AlphaFoldDB" id="A0A1H3JD51"/>
<accession>A0A1H3JD51</accession>
<dbReference type="RefSeq" id="WP_245725147.1">
    <property type="nucleotide sequence ID" value="NZ_FNOY01000032.1"/>
</dbReference>
<evidence type="ECO:0000313" key="1">
    <source>
        <dbReference type="EMBL" id="SDY37328.1"/>
    </source>
</evidence>
<organism evidence="1 2">
    <name type="scientific">Nitrosomonas halophila</name>
    <dbReference type="NCBI Taxonomy" id="44576"/>
    <lineage>
        <taxon>Bacteria</taxon>
        <taxon>Pseudomonadati</taxon>
        <taxon>Pseudomonadota</taxon>
        <taxon>Betaproteobacteria</taxon>
        <taxon>Nitrosomonadales</taxon>
        <taxon>Nitrosomonadaceae</taxon>
        <taxon>Nitrosomonas</taxon>
    </lineage>
</organism>
<proteinExistence type="predicted"/>
<sequence length="420" mass="48717">MMKALFFLRHYNDVDHITPVITRWIESGNTCDVVLIGFDRFQHDYRIAHLSQYASVRLAHIRDVISGPLYLAWRLQMVPVLNTFHRSSLKASVEVVNKLWPKRRREALWRRVSRQLLDRTFGHDGRGVIAFDWVERNTTIATEWIEILLTMARARGLSTVSLPHGDSPHANRLIRRNERRPGPDPVFSAAAMFDKVVVPNELCATRFRPFMKHEDVAVLGSPRYCDEWLTRLADITPPSPLVRDDSRFKMVLFLRKATFTTFWEEVGIVIHMLADFPNLELVIKPHTRGGWQQRLTWDRSIRRRANVHIADSNLHSPHLIDWADAIMDVATSVSFEAVKLNKPVLAADYLHAGRSVVADYMPETALNCRDDIYYKTEALLRNGGKNFYNTANRQRFIHEIIDQGKPDILLRYVQFLSRET</sequence>
<name>A0A1H3JD51_9PROT</name>
<evidence type="ECO:0000313" key="2">
    <source>
        <dbReference type="Proteomes" id="UP000198640"/>
    </source>
</evidence>
<dbReference type="SUPFAM" id="SSF53756">
    <property type="entry name" value="UDP-Glycosyltransferase/glycogen phosphorylase"/>
    <property type="match status" value="1"/>
</dbReference>
<reference evidence="1 2" key="1">
    <citation type="submission" date="2016-10" db="EMBL/GenBank/DDBJ databases">
        <authorList>
            <person name="de Groot N.N."/>
        </authorList>
    </citation>
    <scope>NUCLEOTIDE SEQUENCE [LARGE SCALE GENOMIC DNA]</scope>
    <source>
        <strain evidence="1 2">Nm1</strain>
    </source>
</reference>
<keyword evidence="2" id="KW-1185">Reference proteome</keyword>